<reference evidence="3" key="1">
    <citation type="journal article" date="2019" name="Int. J. Syst. Evol. Microbiol.">
        <title>The Global Catalogue of Microorganisms (GCM) 10K type strain sequencing project: providing services to taxonomists for standard genome sequencing and annotation.</title>
        <authorList>
            <consortium name="The Broad Institute Genomics Platform"/>
            <consortium name="The Broad Institute Genome Sequencing Center for Infectious Disease"/>
            <person name="Wu L."/>
            <person name="Ma J."/>
        </authorList>
    </citation>
    <scope>NUCLEOTIDE SEQUENCE [LARGE SCALE GENOMIC DNA]</scope>
    <source>
        <strain evidence="3">JCM 18514</strain>
    </source>
</reference>
<protein>
    <submittedName>
        <fullName evidence="2">Uncharacterized protein</fullName>
    </submittedName>
</protein>
<name>A0ABP9SUA4_9MICC</name>
<gene>
    <name evidence="2" type="ORF">GCM10023346_45440</name>
</gene>
<keyword evidence="3" id="KW-1185">Reference proteome</keyword>
<accession>A0ABP9SUA4</accession>
<dbReference type="Pfam" id="PF20060">
    <property type="entry name" value="DUF6459"/>
    <property type="match status" value="1"/>
</dbReference>
<proteinExistence type="predicted"/>
<evidence type="ECO:0000313" key="3">
    <source>
        <dbReference type="Proteomes" id="UP001500200"/>
    </source>
</evidence>
<dbReference type="InterPro" id="IPR045596">
    <property type="entry name" value="DUF6459"/>
</dbReference>
<comment type="caution">
    <text evidence="2">The sequence shown here is derived from an EMBL/GenBank/DDBJ whole genome shotgun (WGS) entry which is preliminary data.</text>
</comment>
<evidence type="ECO:0000313" key="2">
    <source>
        <dbReference type="EMBL" id="GAA5201316.1"/>
    </source>
</evidence>
<organism evidence="2 3">
    <name type="scientific">Arthrobacter gyeryongensis</name>
    <dbReference type="NCBI Taxonomy" id="1650592"/>
    <lineage>
        <taxon>Bacteria</taxon>
        <taxon>Bacillati</taxon>
        <taxon>Actinomycetota</taxon>
        <taxon>Actinomycetes</taxon>
        <taxon>Micrococcales</taxon>
        <taxon>Micrococcaceae</taxon>
        <taxon>Arthrobacter</taxon>
    </lineage>
</organism>
<sequence length="169" mass="17532">MSASPAVHSLPNAVVKATSSIASRSAVASPPAKSRTDGPSGRGPSSARKAAQIRSLDGEIRALARSIAQAAVEVLAGTRPAQQLSRTLDPGCLGALQHRAALTRAHAANHGGQSRVHRSPMVRSVRVCAVNDGVYEASLVVSEELRSRAVAMRLEESNGAWKVTALEIG</sequence>
<dbReference type="Proteomes" id="UP001500200">
    <property type="component" value="Unassembled WGS sequence"/>
</dbReference>
<dbReference type="RefSeq" id="WP_345452962.1">
    <property type="nucleotide sequence ID" value="NZ_BAABKK010000035.1"/>
</dbReference>
<feature type="region of interest" description="Disordered" evidence="1">
    <location>
        <begin position="19"/>
        <end position="49"/>
    </location>
</feature>
<evidence type="ECO:0000256" key="1">
    <source>
        <dbReference type="SAM" id="MobiDB-lite"/>
    </source>
</evidence>
<dbReference type="EMBL" id="BAABKK010000035">
    <property type="protein sequence ID" value="GAA5201316.1"/>
    <property type="molecule type" value="Genomic_DNA"/>
</dbReference>